<sequence length="208" mass="23218">MKKNFFFILLLAASAFSNAQNSSKSISFGVKGGYSLSSMKFYGEKLDSKSYFYAGIVAEKPISSQFSVQAEVLYTQLGGSISYPWTQLVGNEIVDVGDMKFDYKINQVQVPISAKYYFIPKFSASVGMNIGFNISSKTKISTMFGEDTGESEGLKTVNLFPFLGAEYKITEKFFVDARYNFNFFEMNKSNTVPTKVGFLQAGVGYRFK</sequence>
<keyword evidence="1" id="KW-0732">Signal</keyword>
<dbReference type="Proteomes" id="UP001595735">
    <property type="component" value="Unassembled WGS sequence"/>
</dbReference>
<evidence type="ECO:0000256" key="1">
    <source>
        <dbReference type="SAM" id="SignalP"/>
    </source>
</evidence>
<evidence type="ECO:0000313" key="4">
    <source>
        <dbReference type="Proteomes" id="UP001595735"/>
    </source>
</evidence>
<dbReference type="InterPro" id="IPR011250">
    <property type="entry name" value="OMP/PagP_B-barrel"/>
</dbReference>
<proteinExistence type="predicted"/>
<feature type="signal peptide" evidence="1">
    <location>
        <begin position="1"/>
        <end position="19"/>
    </location>
</feature>
<evidence type="ECO:0000313" key="3">
    <source>
        <dbReference type="EMBL" id="MFC3758740.1"/>
    </source>
</evidence>
<dbReference type="EMBL" id="JBHRYO010000002">
    <property type="protein sequence ID" value="MFC3758740.1"/>
    <property type="molecule type" value="Genomic_DNA"/>
</dbReference>
<accession>A0ABV7Y3E7</accession>
<reference evidence="4" key="1">
    <citation type="journal article" date="2019" name="Int. J. Syst. Evol. Microbiol.">
        <title>The Global Catalogue of Microorganisms (GCM) 10K type strain sequencing project: providing services to taxonomists for standard genome sequencing and annotation.</title>
        <authorList>
            <consortium name="The Broad Institute Genomics Platform"/>
            <consortium name="The Broad Institute Genome Sequencing Center for Infectious Disease"/>
            <person name="Wu L."/>
            <person name="Ma J."/>
        </authorList>
    </citation>
    <scope>NUCLEOTIDE SEQUENCE [LARGE SCALE GENOMIC DNA]</scope>
    <source>
        <strain evidence="4">CECT 7798</strain>
    </source>
</reference>
<dbReference type="InterPro" id="IPR025665">
    <property type="entry name" value="Beta-barrel_OMP_2"/>
</dbReference>
<dbReference type="Pfam" id="PF13568">
    <property type="entry name" value="OMP_b-brl_2"/>
    <property type="match status" value="1"/>
</dbReference>
<name>A0ABV7Y3E7_9FLAO</name>
<keyword evidence="4" id="KW-1185">Reference proteome</keyword>
<feature type="chain" id="PRO_5046949287" evidence="1">
    <location>
        <begin position="20"/>
        <end position="208"/>
    </location>
</feature>
<feature type="domain" description="Outer membrane protein beta-barrel" evidence="2">
    <location>
        <begin position="18"/>
        <end position="184"/>
    </location>
</feature>
<evidence type="ECO:0000259" key="2">
    <source>
        <dbReference type="Pfam" id="PF13568"/>
    </source>
</evidence>
<dbReference type="SUPFAM" id="SSF56925">
    <property type="entry name" value="OMPA-like"/>
    <property type="match status" value="1"/>
</dbReference>
<dbReference type="Gene3D" id="2.40.160.20">
    <property type="match status" value="1"/>
</dbReference>
<protein>
    <submittedName>
        <fullName evidence="3">Porin family protein</fullName>
    </submittedName>
</protein>
<comment type="caution">
    <text evidence="3">The sequence shown here is derived from an EMBL/GenBank/DDBJ whole genome shotgun (WGS) entry which is preliminary data.</text>
</comment>
<organism evidence="3 4">
    <name type="scientific">Chryseobacterium tructae</name>
    <dbReference type="NCBI Taxonomy" id="1037380"/>
    <lineage>
        <taxon>Bacteria</taxon>
        <taxon>Pseudomonadati</taxon>
        <taxon>Bacteroidota</taxon>
        <taxon>Flavobacteriia</taxon>
        <taxon>Flavobacteriales</taxon>
        <taxon>Weeksellaceae</taxon>
        <taxon>Chryseobacterium group</taxon>
        <taxon>Chryseobacterium</taxon>
    </lineage>
</organism>
<dbReference type="RefSeq" id="WP_290300822.1">
    <property type="nucleotide sequence ID" value="NZ_JAUFQR010000001.1"/>
</dbReference>
<gene>
    <name evidence="3" type="ORF">ACFONJ_22405</name>
</gene>